<comment type="caution">
    <text evidence="2">The sequence shown here is derived from an EMBL/GenBank/DDBJ whole genome shotgun (WGS) entry which is preliminary data.</text>
</comment>
<keyword evidence="3" id="KW-1185">Reference proteome</keyword>
<reference evidence="2 3" key="1">
    <citation type="submission" date="2019-05" db="EMBL/GenBank/DDBJ databases">
        <title>Another draft genome of Portunus trituberculatus and its Hox gene families provides insights of decapod evolution.</title>
        <authorList>
            <person name="Jeong J.-H."/>
            <person name="Song I."/>
            <person name="Kim S."/>
            <person name="Choi T."/>
            <person name="Kim D."/>
            <person name="Ryu S."/>
            <person name="Kim W."/>
        </authorList>
    </citation>
    <scope>NUCLEOTIDE SEQUENCE [LARGE SCALE GENOMIC DNA]</scope>
    <source>
        <tissue evidence="2">Muscle</tissue>
    </source>
</reference>
<name>A0A5B7H8L6_PORTR</name>
<proteinExistence type="predicted"/>
<feature type="region of interest" description="Disordered" evidence="1">
    <location>
        <begin position="1"/>
        <end position="26"/>
    </location>
</feature>
<sequence>MSGKGMCAPLPHTQGDPSYDSQDGAAGRGGLQCVTGSRVVRRCFELPVRCPKAGAGARLLTVCSVWQASSER</sequence>
<dbReference type="EMBL" id="VSRR010024192">
    <property type="protein sequence ID" value="MPC66045.1"/>
    <property type="molecule type" value="Genomic_DNA"/>
</dbReference>
<accession>A0A5B7H8L6</accession>
<organism evidence="2 3">
    <name type="scientific">Portunus trituberculatus</name>
    <name type="common">Swimming crab</name>
    <name type="synonym">Neptunus trituberculatus</name>
    <dbReference type="NCBI Taxonomy" id="210409"/>
    <lineage>
        <taxon>Eukaryota</taxon>
        <taxon>Metazoa</taxon>
        <taxon>Ecdysozoa</taxon>
        <taxon>Arthropoda</taxon>
        <taxon>Crustacea</taxon>
        <taxon>Multicrustacea</taxon>
        <taxon>Malacostraca</taxon>
        <taxon>Eumalacostraca</taxon>
        <taxon>Eucarida</taxon>
        <taxon>Decapoda</taxon>
        <taxon>Pleocyemata</taxon>
        <taxon>Brachyura</taxon>
        <taxon>Eubrachyura</taxon>
        <taxon>Portunoidea</taxon>
        <taxon>Portunidae</taxon>
        <taxon>Portuninae</taxon>
        <taxon>Portunus</taxon>
    </lineage>
</organism>
<evidence type="ECO:0000313" key="2">
    <source>
        <dbReference type="EMBL" id="MPC66045.1"/>
    </source>
</evidence>
<evidence type="ECO:0000256" key="1">
    <source>
        <dbReference type="SAM" id="MobiDB-lite"/>
    </source>
</evidence>
<dbReference type="AlphaFoldDB" id="A0A5B7H8L6"/>
<evidence type="ECO:0000313" key="3">
    <source>
        <dbReference type="Proteomes" id="UP000324222"/>
    </source>
</evidence>
<protein>
    <submittedName>
        <fullName evidence="2">Uncharacterized protein</fullName>
    </submittedName>
</protein>
<gene>
    <name evidence="2" type="ORF">E2C01_060188</name>
</gene>
<dbReference type="Proteomes" id="UP000324222">
    <property type="component" value="Unassembled WGS sequence"/>
</dbReference>